<organism evidence="1 2">
    <name type="scientific">Hibiscus sabdariffa</name>
    <name type="common">roselle</name>
    <dbReference type="NCBI Taxonomy" id="183260"/>
    <lineage>
        <taxon>Eukaryota</taxon>
        <taxon>Viridiplantae</taxon>
        <taxon>Streptophyta</taxon>
        <taxon>Embryophyta</taxon>
        <taxon>Tracheophyta</taxon>
        <taxon>Spermatophyta</taxon>
        <taxon>Magnoliopsida</taxon>
        <taxon>eudicotyledons</taxon>
        <taxon>Gunneridae</taxon>
        <taxon>Pentapetalae</taxon>
        <taxon>rosids</taxon>
        <taxon>malvids</taxon>
        <taxon>Malvales</taxon>
        <taxon>Malvaceae</taxon>
        <taxon>Malvoideae</taxon>
        <taxon>Hibiscus</taxon>
    </lineage>
</organism>
<dbReference type="Proteomes" id="UP001472677">
    <property type="component" value="Unassembled WGS sequence"/>
</dbReference>
<evidence type="ECO:0000313" key="2">
    <source>
        <dbReference type="Proteomes" id="UP001472677"/>
    </source>
</evidence>
<comment type="caution">
    <text evidence="1">The sequence shown here is derived from an EMBL/GenBank/DDBJ whole genome shotgun (WGS) entry which is preliminary data.</text>
</comment>
<accession>A0ABR2EFP1</accession>
<keyword evidence="2" id="KW-1185">Reference proteome</keyword>
<sequence>MSCKALSHIKARYTQGTKCPNKNSPGFVPREIPVGLNFIGRGYLLSLTKRSWGKYRVMGHHAATKDILLSVEHGLQLFLYDYDFKPPNDLHDVERPQRNRVTWRSWRILASEHLNNLTAIPAIQAHIDKPDTMINIKCP</sequence>
<gene>
    <name evidence="1" type="ORF">V6N12_042598</name>
</gene>
<name>A0ABR2EFP1_9ROSI</name>
<proteinExistence type="predicted"/>
<evidence type="ECO:0000313" key="1">
    <source>
        <dbReference type="EMBL" id="KAK8559319.1"/>
    </source>
</evidence>
<protein>
    <submittedName>
        <fullName evidence="1">Uncharacterized protein</fullName>
    </submittedName>
</protein>
<dbReference type="EMBL" id="JBBPBM010000015">
    <property type="protein sequence ID" value="KAK8559319.1"/>
    <property type="molecule type" value="Genomic_DNA"/>
</dbReference>
<reference evidence="1 2" key="1">
    <citation type="journal article" date="2024" name="G3 (Bethesda)">
        <title>Genome assembly of Hibiscus sabdariffa L. provides insights into metabolisms of medicinal natural products.</title>
        <authorList>
            <person name="Kim T."/>
        </authorList>
    </citation>
    <scope>NUCLEOTIDE SEQUENCE [LARGE SCALE GENOMIC DNA]</scope>
    <source>
        <strain evidence="1">TK-2024</strain>
        <tissue evidence="1">Old leaves</tissue>
    </source>
</reference>